<keyword evidence="4" id="KW-1185">Reference proteome</keyword>
<dbReference type="AlphaFoldDB" id="A0A9N9T3N0"/>
<accession>A0A9N9T3N0</accession>
<sequence length="1105" mass="125287">MDQDEVIKQLLSKTGWTCDDLIQRLNTFKSATVIAENQVLSPQFCNATETASTSSSMLKHDKDHIGTEDVSELHSFTKEIQSLNSDDNIEFLNKKDAGNEEAQVADSPKLNIATIEVNKGCQVVAKNGETDSIKRHEDNKTIKNLGNTVCLPHTSSLETNYVSKGNDFAAGFKSSVNHTNTITYTKKILDKNKKIVIKSIKTGTNLNNADVKNAHGALVNSSNLFSVATEANIHNISSSMSTTTDNNFLYEDVSTKNDKIQFKKADSAILKCHPKKKSFLKITEASYVNNNSPTLKCYKNNKSSLNGSVLLKYKDLVSSEMTKNIDLPEKERKQELPKVKLTNLDTNDDSKSVVDGINYTTKLETASEPLNVKSKTDKALNIVMKVNEMKNSKTIRDILNVTERSLTNDQCENINKNVILEDANELYIQTNEVDFIISGVQGGVELEATKIASYNCKTIQEDKKKSICDEIMEKVQKQKNTTNFNTLNVIKNEPNTNTSLNLKENRKLSMEISQSSFSIENSNMAENSGFGCIKLNNDLAANSKFNTNHEVPKLIAQQKDAKKIVEKSYFAKKKTKLNKYIDTPSIKYTSMVKPKTVAEKRRLLELAKRNELQITEKTKPKWKQPTNFKYVEVKKELLDPQKKSQLKITETPKANRKQSQSIKDGTDKKELKHARRAGYVLYTNRKIFVNSATPNKCVANINCIKRDAKSPTHRKKLSLLNQRYKRSKRLLYRPGPLSKKELLQLTGSNLWKTQLLKLPKITLEVFPQQGKRFCDTVLHRLNTIVGGEMDSAKIEFALSALKSKADNQSNSLQSIKFSLTYQNKVENILVRKKKFISQVEPINKRNSFSLTVDHKSVASVIEDLIKYVEIKEIASTLIKEDEIKVKDEIAPEAQLELPIENTLCNKRRKRTKVERELLRLNHKVVNVELKNDKEDVYIVCNKPYCKLGCICNSLKYDFLSDHCQKLACMFNCRCPKHKSFRYDELNLHSGTNLLSKDTVTRIEDEAKKHLAKVEREFTQTVIHTNDKTILIGVGDRAKSRRAAKVPAKFLDFVASEEKPENVLQKCYVSLEKLDLSEVIQLCLTHCMYNCQCEGLVIPEQKKKVN</sequence>
<dbReference type="Proteomes" id="UP001153709">
    <property type="component" value="Chromosome 6"/>
</dbReference>
<protein>
    <recommendedName>
        <fullName evidence="2">MGA conserved domain-containing protein</fullName>
    </recommendedName>
</protein>
<feature type="domain" description="MGA conserved" evidence="2">
    <location>
        <begin position="939"/>
        <end position="977"/>
    </location>
</feature>
<evidence type="ECO:0000256" key="1">
    <source>
        <dbReference type="SAM" id="MobiDB-lite"/>
    </source>
</evidence>
<proteinExistence type="predicted"/>
<dbReference type="Pfam" id="PF16059">
    <property type="entry name" value="MGA_dom"/>
    <property type="match status" value="1"/>
</dbReference>
<dbReference type="OrthoDB" id="6119313at2759"/>
<evidence type="ECO:0000313" key="3">
    <source>
        <dbReference type="EMBL" id="CAG9836266.1"/>
    </source>
</evidence>
<evidence type="ECO:0000313" key="4">
    <source>
        <dbReference type="Proteomes" id="UP001153709"/>
    </source>
</evidence>
<dbReference type="EMBL" id="OU898281">
    <property type="protein sequence ID" value="CAG9836266.1"/>
    <property type="molecule type" value="Genomic_DNA"/>
</dbReference>
<reference evidence="3" key="1">
    <citation type="submission" date="2022-01" db="EMBL/GenBank/DDBJ databases">
        <authorList>
            <person name="King R."/>
        </authorList>
    </citation>
    <scope>NUCLEOTIDE SEQUENCE</scope>
</reference>
<feature type="region of interest" description="Disordered" evidence="1">
    <location>
        <begin position="643"/>
        <end position="670"/>
    </location>
</feature>
<gene>
    <name evidence="3" type="ORF">DIABBA_LOCUS9364</name>
</gene>
<name>A0A9N9T3N0_DIABA</name>
<evidence type="ECO:0000259" key="2">
    <source>
        <dbReference type="Pfam" id="PF16059"/>
    </source>
</evidence>
<dbReference type="InterPro" id="IPR032060">
    <property type="entry name" value="MGA_dom"/>
</dbReference>
<organism evidence="3 4">
    <name type="scientific">Diabrotica balteata</name>
    <name type="common">Banded cucumber beetle</name>
    <dbReference type="NCBI Taxonomy" id="107213"/>
    <lineage>
        <taxon>Eukaryota</taxon>
        <taxon>Metazoa</taxon>
        <taxon>Ecdysozoa</taxon>
        <taxon>Arthropoda</taxon>
        <taxon>Hexapoda</taxon>
        <taxon>Insecta</taxon>
        <taxon>Pterygota</taxon>
        <taxon>Neoptera</taxon>
        <taxon>Endopterygota</taxon>
        <taxon>Coleoptera</taxon>
        <taxon>Polyphaga</taxon>
        <taxon>Cucujiformia</taxon>
        <taxon>Chrysomeloidea</taxon>
        <taxon>Chrysomelidae</taxon>
        <taxon>Galerucinae</taxon>
        <taxon>Diabroticina</taxon>
        <taxon>Diabroticites</taxon>
        <taxon>Diabrotica</taxon>
    </lineage>
</organism>